<dbReference type="PANTHER" id="PTHR16099">
    <property type="entry name" value="8-OXO-DGTP DIPHOSPHATES NUDT15"/>
    <property type="match status" value="1"/>
</dbReference>
<dbReference type="STRING" id="1121400.SAMN02746065_1576"/>
<organism evidence="1 2">
    <name type="scientific">Desulfocicer vacuolatum DSM 3385</name>
    <dbReference type="NCBI Taxonomy" id="1121400"/>
    <lineage>
        <taxon>Bacteria</taxon>
        <taxon>Pseudomonadati</taxon>
        <taxon>Thermodesulfobacteriota</taxon>
        <taxon>Desulfobacteria</taxon>
        <taxon>Desulfobacterales</taxon>
        <taxon>Desulfobacteraceae</taxon>
        <taxon>Desulfocicer</taxon>
    </lineage>
</organism>
<gene>
    <name evidence="1" type="ORF">SAMN02746065_1576</name>
</gene>
<dbReference type="GO" id="GO:0035539">
    <property type="term" value="F:8-oxo-7,8-dihydrodeoxyguanosine triphosphate pyrophosphatase activity"/>
    <property type="evidence" value="ECO:0007669"/>
    <property type="project" value="TreeGrafter"/>
</dbReference>
<sequence length="52" mass="6044">MCATREVFEETGLSVKNPRFATMTNDLFHESDKHYVTLFVVCEYKNGDVEIK</sequence>
<evidence type="ECO:0000313" key="2">
    <source>
        <dbReference type="Proteomes" id="UP000192418"/>
    </source>
</evidence>
<reference evidence="1 2" key="1">
    <citation type="submission" date="2017-04" db="EMBL/GenBank/DDBJ databases">
        <authorList>
            <person name="Afonso C.L."/>
            <person name="Miller P.J."/>
            <person name="Scott M.A."/>
            <person name="Spackman E."/>
            <person name="Goraichik I."/>
            <person name="Dimitrov K.M."/>
            <person name="Suarez D.L."/>
            <person name="Swayne D.E."/>
        </authorList>
    </citation>
    <scope>NUCLEOTIDE SEQUENCE [LARGE SCALE GENOMIC DNA]</scope>
    <source>
        <strain evidence="1 2">DSM 3385</strain>
    </source>
</reference>
<feature type="non-terminal residue" evidence="1">
    <location>
        <position position="52"/>
    </location>
</feature>
<dbReference type="Gene3D" id="3.90.79.10">
    <property type="entry name" value="Nucleoside Triphosphate Pyrophosphohydrolase"/>
    <property type="match status" value="1"/>
</dbReference>
<protein>
    <submittedName>
        <fullName evidence="1">8-oxo-dGTP diphosphatase</fullName>
    </submittedName>
</protein>
<dbReference type="PANTHER" id="PTHR16099:SF5">
    <property type="entry name" value="NUCLEOTIDE TRIPHOSPHATE DIPHOSPHATASE NUDT15"/>
    <property type="match status" value="1"/>
</dbReference>
<dbReference type="AlphaFoldDB" id="A0A1W2EXW2"/>
<keyword evidence="2" id="KW-1185">Reference proteome</keyword>
<evidence type="ECO:0000313" key="1">
    <source>
        <dbReference type="EMBL" id="SMD14422.1"/>
    </source>
</evidence>
<accession>A0A1W2EXW2</accession>
<dbReference type="Proteomes" id="UP000192418">
    <property type="component" value="Unassembled WGS sequence"/>
</dbReference>
<dbReference type="GO" id="GO:0005829">
    <property type="term" value="C:cytosol"/>
    <property type="evidence" value="ECO:0007669"/>
    <property type="project" value="TreeGrafter"/>
</dbReference>
<dbReference type="SUPFAM" id="SSF55811">
    <property type="entry name" value="Nudix"/>
    <property type="match status" value="1"/>
</dbReference>
<dbReference type="InterPro" id="IPR015797">
    <property type="entry name" value="NUDIX_hydrolase-like_dom_sf"/>
</dbReference>
<name>A0A1W2EXW2_9BACT</name>
<proteinExistence type="predicted"/>
<dbReference type="EMBL" id="FWXY01000057">
    <property type="protein sequence ID" value="SMD14422.1"/>
    <property type="molecule type" value="Genomic_DNA"/>
</dbReference>
<dbReference type="GO" id="GO:0006203">
    <property type="term" value="P:dGTP catabolic process"/>
    <property type="evidence" value="ECO:0007669"/>
    <property type="project" value="TreeGrafter"/>
</dbReference>